<evidence type="ECO:0000256" key="3">
    <source>
        <dbReference type="ARBA" id="ARBA00022741"/>
    </source>
</evidence>
<evidence type="ECO:0000259" key="5">
    <source>
        <dbReference type="PROSITE" id="PS50893"/>
    </source>
</evidence>
<evidence type="ECO:0000313" key="6">
    <source>
        <dbReference type="EMBL" id="KRO08508.1"/>
    </source>
</evidence>
<protein>
    <submittedName>
        <fullName evidence="6">ABC transporter ATP-binding protein</fullName>
    </submittedName>
</protein>
<dbReference type="AlphaFoldDB" id="A0A0R2M7V1"/>
<dbReference type="Gene3D" id="3.40.50.300">
    <property type="entry name" value="P-loop containing nucleotide triphosphate hydrolases"/>
    <property type="match status" value="1"/>
</dbReference>
<evidence type="ECO:0000313" key="7">
    <source>
        <dbReference type="Proteomes" id="UP000051783"/>
    </source>
</evidence>
<evidence type="ECO:0000256" key="1">
    <source>
        <dbReference type="ARBA" id="ARBA00005417"/>
    </source>
</evidence>
<comment type="caution">
    <text evidence="6">The sequence shown here is derived from an EMBL/GenBank/DDBJ whole genome shotgun (WGS) entry which is preliminary data.</text>
</comment>
<evidence type="ECO:0000256" key="2">
    <source>
        <dbReference type="ARBA" id="ARBA00022448"/>
    </source>
</evidence>
<dbReference type="InterPro" id="IPR050153">
    <property type="entry name" value="Metal_Ion_Import_ABC"/>
</dbReference>
<organism evidence="6 7">
    <name type="scientific">Lactiplantibacillus xiangfangensis</name>
    <dbReference type="NCBI Taxonomy" id="942150"/>
    <lineage>
        <taxon>Bacteria</taxon>
        <taxon>Bacillati</taxon>
        <taxon>Bacillota</taxon>
        <taxon>Bacilli</taxon>
        <taxon>Lactobacillales</taxon>
        <taxon>Lactobacillaceae</taxon>
        <taxon>Lactiplantibacillus</taxon>
    </lineage>
</organism>
<proteinExistence type="inferred from homology"/>
<dbReference type="GO" id="GO:0016887">
    <property type="term" value="F:ATP hydrolysis activity"/>
    <property type="evidence" value="ECO:0007669"/>
    <property type="project" value="InterPro"/>
</dbReference>
<dbReference type="EMBL" id="JQCL01000080">
    <property type="protein sequence ID" value="KRO08508.1"/>
    <property type="molecule type" value="Genomic_DNA"/>
</dbReference>
<accession>A0A0R2M7V1</accession>
<dbReference type="PANTHER" id="PTHR42734">
    <property type="entry name" value="METAL TRANSPORT SYSTEM ATP-BINDING PROTEIN TM_0124-RELATED"/>
    <property type="match status" value="1"/>
</dbReference>
<dbReference type="PANTHER" id="PTHR42734:SF17">
    <property type="entry name" value="METAL TRANSPORT SYSTEM ATP-BINDING PROTEIN TM_0124-RELATED"/>
    <property type="match status" value="1"/>
</dbReference>
<dbReference type="InterPro" id="IPR003439">
    <property type="entry name" value="ABC_transporter-like_ATP-bd"/>
</dbReference>
<dbReference type="SUPFAM" id="SSF52540">
    <property type="entry name" value="P-loop containing nucleoside triphosphate hydrolases"/>
    <property type="match status" value="1"/>
</dbReference>
<dbReference type="SMART" id="SM00382">
    <property type="entry name" value="AAA"/>
    <property type="match status" value="1"/>
</dbReference>
<dbReference type="PROSITE" id="PS50893">
    <property type="entry name" value="ABC_TRANSPORTER_2"/>
    <property type="match status" value="1"/>
</dbReference>
<reference evidence="6 7" key="1">
    <citation type="journal article" date="2015" name="Genome Announc.">
        <title>Expanding the biotechnology potential of lactobacilli through comparative genomics of 213 strains and associated genera.</title>
        <authorList>
            <person name="Sun Z."/>
            <person name="Harris H.M."/>
            <person name="McCann A."/>
            <person name="Guo C."/>
            <person name="Argimon S."/>
            <person name="Zhang W."/>
            <person name="Yang X."/>
            <person name="Jeffery I.B."/>
            <person name="Cooney J.C."/>
            <person name="Kagawa T.F."/>
            <person name="Liu W."/>
            <person name="Song Y."/>
            <person name="Salvetti E."/>
            <person name="Wrobel A."/>
            <person name="Rasinkangas P."/>
            <person name="Parkhill J."/>
            <person name="Rea M.C."/>
            <person name="O'Sullivan O."/>
            <person name="Ritari J."/>
            <person name="Douillard F.P."/>
            <person name="Paul Ross R."/>
            <person name="Yang R."/>
            <person name="Briner A.E."/>
            <person name="Felis G.E."/>
            <person name="de Vos W.M."/>
            <person name="Barrangou R."/>
            <person name="Klaenhammer T.R."/>
            <person name="Caufield P.W."/>
            <person name="Cui Y."/>
            <person name="Zhang H."/>
            <person name="O'Toole P.W."/>
        </authorList>
    </citation>
    <scope>NUCLEOTIDE SEQUENCE [LARGE SCALE GENOMIC DNA]</scope>
    <source>
        <strain evidence="6 7">LMG 26013</strain>
    </source>
</reference>
<dbReference type="PATRIC" id="fig|942150.3.peg.612"/>
<dbReference type="STRING" id="942150.IV64_GL000598"/>
<gene>
    <name evidence="6" type="ORF">IV64_GL000598</name>
</gene>
<dbReference type="InterPro" id="IPR003593">
    <property type="entry name" value="AAA+_ATPase"/>
</dbReference>
<evidence type="ECO:0000256" key="4">
    <source>
        <dbReference type="ARBA" id="ARBA00022840"/>
    </source>
</evidence>
<keyword evidence="3" id="KW-0547">Nucleotide-binding</keyword>
<comment type="similarity">
    <text evidence="1">Belongs to the ABC transporter superfamily.</text>
</comment>
<dbReference type="PROSITE" id="PS00211">
    <property type="entry name" value="ABC_TRANSPORTER_1"/>
    <property type="match status" value="1"/>
</dbReference>
<keyword evidence="7" id="KW-1185">Reference proteome</keyword>
<dbReference type="Proteomes" id="UP000051783">
    <property type="component" value="Unassembled WGS sequence"/>
</dbReference>
<dbReference type="InterPro" id="IPR017871">
    <property type="entry name" value="ABC_transporter-like_CS"/>
</dbReference>
<dbReference type="Pfam" id="PF00005">
    <property type="entry name" value="ABC_tran"/>
    <property type="match status" value="1"/>
</dbReference>
<dbReference type="GO" id="GO:0005524">
    <property type="term" value="F:ATP binding"/>
    <property type="evidence" value="ECO:0007669"/>
    <property type="project" value="UniProtKB-KW"/>
</dbReference>
<dbReference type="RefSeq" id="WP_237757328.1">
    <property type="nucleotide sequence ID" value="NZ_JQCL01000080.1"/>
</dbReference>
<dbReference type="InterPro" id="IPR027417">
    <property type="entry name" value="P-loop_NTPase"/>
</dbReference>
<keyword evidence="4 6" id="KW-0067">ATP-binding</keyword>
<name>A0A0R2M7V1_9LACO</name>
<sequence length="225" mass="25321">MQIRQLKYTFPKAQQPFFDGLNFDLVAHQVNFLIGQNGAGKTTLADILLGLRPAQGEITPQGSSIYLNQKLPMLAATRVCDVAQLVLGVATGQLRLSLTDLAERADAPTVAFLTPLWHRHYGDLSGGERKLVQLLLFLQVDRDLVVLDEPTAFVDRQHVATLFTVIREHPQRTYLLITHDVRDVTAFKQCQVLWLADRQIKATWTAEQFADHANDSEFLQAFKTI</sequence>
<feature type="domain" description="ABC transporter" evidence="5">
    <location>
        <begin position="1"/>
        <end position="222"/>
    </location>
</feature>
<keyword evidence="2" id="KW-0813">Transport</keyword>